<proteinExistence type="predicted"/>
<dbReference type="AlphaFoldDB" id="A0A0A6PHV0"/>
<evidence type="ECO:0000256" key="1">
    <source>
        <dbReference type="SAM" id="Coils"/>
    </source>
</evidence>
<feature type="transmembrane region" description="Helical" evidence="2">
    <location>
        <begin position="275"/>
        <end position="293"/>
    </location>
</feature>
<dbReference type="EMBL" id="JSZA02000001">
    <property type="protein sequence ID" value="KHD06169.1"/>
    <property type="molecule type" value="Genomic_DNA"/>
</dbReference>
<protein>
    <submittedName>
        <fullName evidence="3">Uncharacterized protein</fullName>
    </submittedName>
</protein>
<keyword evidence="4" id="KW-1185">Reference proteome</keyword>
<name>A0A0A6PHV0_9GAMM</name>
<dbReference type="SUPFAM" id="SSF55874">
    <property type="entry name" value="ATPase domain of HSP90 chaperone/DNA topoisomerase II/histidine kinase"/>
    <property type="match status" value="1"/>
</dbReference>
<evidence type="ECO:0000313" key="3">
    <source>
        <dbReference type="EMBL" id="KHD06169.1"/>
    </source>
</evidence>
<evidence type="ECO:0000313" key="4">
    <source>
        <dbReference type="Proteomes" id="UP000030428"/>
    </source>
</evidence>
<gene>
    <name evidence="3" type="ORF">PN36_00495</name>
</gene>
<keyword evidence="2" id="KW-0472">Membrane</keyword>
<feature type="transmembrane region" description="Helical" evidence="2">
    <location>
        <begin position="251"/>
        <end position="269"/>
    </location>
</feature>
<comment type="caution">
    <text evidence="3">The sequence shown here is derived from an EMBL/GenBank/DDBJ whole genome shotgun (WGS) entry which is preliminary data.</text>
</comment>
<dbReference type="Proteomes" id="UP000030428">
    <property type="component" value="Unassembled WGS sequence"/>
</dbReference>
<keyword evidence="2" id="KW-0812">Transmembrane</keyword>
<keyword evidence="1" id="KW-0175">Coiled coil</keyword>
<accession>A0A0A6PHV0</accession>
<feature type="transmembrane region" description="Helical" evidence="2">
    <location>
        <begin position="6"/>
        <end position="29"/>
    </location>
</feature>
<keyword evidence="2" id="KW-1133">Transmembrane helix</keyword>
<dbReference type="InterPro" id="IPR036890">
    <property type="entry name" value="HATPase_C_sf"/>
</dbReference>
<reference evidence="3 4" key="1">
    <citation type="journal article" date="2016" name="Front. Microbiol.">
        <title>Single-Cell (Meta-)Genomics of a Dimorphic Candidatus Thiomargarita nelsonii Reveals Genomic Plasticity.</title>
        <authorList>
            <person name="Flood B.E."/>
            <person name="Fliss P."/>
            <person name="Jones D.S."/>
            <person name="Dick G.J."/>
            <person name="Jain S."/>
            <person name="Kaster A.K."/>
            <person name="Winkel M."/>
            <person name="Mussmann M."/>
            <person name="Bailey J."/>
        </authorList>
    </citation>
    <scope>NUCLEOTIDE SEQUENCE [LARGE SCALE GENOMIC DNA]</scope>
    <source>
        <strain evidence="3">Hydrate Ridge</strain>
    </source>
</reference>
<feature type="coiled-coil region" evidence="1">
    <location>
        <begin position="683"/>
        <end position="714"/>
    </location>
</feature>
<sequence length="890" mass="102478">MNFLKTFFYLLLIAVTVTFLNFIGAFSVLNEWSYDIFERYTPQSHAKVLFIEAQSQEQGEQTWLKLLTLLKEKNAKQVVFTFLPQGGAFYCQAKQYGNVIFARQHDDKLATECEIEIGLVDIPPQNYGLYTKQYNAFQINGQIYPALERLAAQHFLGKPLHFSETEYRVHFGKAVDEFPKLTLESVLSGGLVSELIEQRSVLIGLAPSNAGLHTPLAITHDVTISMPQYQMLALNTLLTEKIFTTFDTRQIFLWLLIPIAISLFLYGLLKIEQKWKFSVIFVGIYIILAWLLYRYANILFPFLEMSIAQLFIDWILIHNKFVTSNRQLQEILVDNSFKLEDKIKAEHFTTTEYWAQLVVMLNQILNLNRLIILEWKPGVNKAEEVKALACTIAELQQANYKKEPYTTAIRKKYLYQLDKPLLKPVDVDENQYLMPLIFGGDVLGFLVMTMETAKPFDYYQFNEGVNDFAKPISQSLYHRQYGELRKAAETVVDHIKNKALYKTLDKPLIALEHQLSILENLINDLETATILYDIFGTAIIVNKNMNHLSQIFGLIEHQKNALDFMSYLLDTEQAQDYFRELLFKQGTIVRHVTLTASGVERFFVLHLQNFSSQEMVGGTEFDIKQGILCQLFDITQMKLLSTLKEQIAERLIFQFRNDMQSIMTASQLLSGDEIGIDERLMIAEILQTKVDSDMEILEEVEKQLNIQLDATKKAIVEIYPINAKEVVLEAMGILTEAAVERQVKLQSHLPDLVSLVYASPKGLSLLISDMLKLLIEDAVENTEISIELQEEDKWITYTLKNTGFGLPNERFQKYLFDDEKVNRGELSIDEEQWDFKISENASDRFADKTFDQFKALRDAIPYVTVWGGTLKAESHVGKGMYFELRLKGFI</sequence>
<evidence type="ECO:0000256" key="2">
    <source>
        <dbReference type="SAM" id="Phobius"/>
    </source>
</evidence>
<organism evidence="3 4">
    <name type="scientific">Candidatus Thiomargarita nelsonii</name>
    <dbReference type="NCBI Taxonomy" id="1003181"/>
    <lineage>
        <taxon>Bacteria</taxon>
        <taxon>Pseudomonadati</taxon>
        <taxon>Pseudomonadota</taxon>
        <taxon>Gammaproteobacteria</taxon>
        <taxon>Thiotrichales</taxon>
        <taxon>Thiotrichaceae</taxon>
        <taxon>Thiomargarita</taxon>
    </lineage>
</organism>
<dbReference type="Gene3D" id="3.30.565.10">
    <property type="entry name" value="Histidine kinase-like ATPase, C-terminal domain"/>
    <property type="match status" value="1"/>
</dbReference>